<dbReference type="Proteomes" id="UP000682733">
    <property type="component" value="Unassembled WGS sequence"/>
</dbReference>
<name>A0A8S2WAD5_9BILA</name>
<gene>
    <name evidence="1" type="ORF">TMI583_LOCUS44188</name>
</gene>
<accession>A0A8S2WAD5</accession>
<comment type="caution">
    <text evidence="1">The sequence shown here is derived from an EMBL/GenBank/DDBJ whole genome shotgun (WGS) entry which is preliminary data.</text>
</comment>
<feature type="non-terminal residue" evidence="1">
    <location>
        <position position="1"/>
    </location>
</feature>
<dbReference type="EMBL" id="CAJOBA010075468">
    <property type="protein sequence ID" value="CAF4415284.1"/>
    <property type="molecule type" value="Genomic_DNA"/>
</dbReference>
<organism evidence="1 2">
    <name type="scientific">Didymodactylos carnosus</name>
    <dbReference type="NCBI Taxonomy" id="1234261"/>
    <lineage>
        <taxon>Eukaryota</taxon>
        <taxon>Metazoa</taxon>
        <taxon>Spiralia</taxon>
        <taxon>Gnathifera</taxon>
        <taxon>Rotifera</taxon>
        <taxon>Eurotatoria</taxon>
        <taxon>Bdelloidea</taxon>
        <taxon>Philodinida</taxon>
        <taxon>Philodinidae</taxon>
        <taxon>Didymodactylos</taxon>
    </lineage>
</organism>
<evidence type="ECO:0000313" key="2">
    <source>
        <dbReference type="Proteomes" id="UP000682733"/>
    </source>
</evidence>
<reference evidence="1" key="1">
    <citation type="submission" date="2021-02" db="EMBL/GenBank/DDBJ databases">
        <authorList>
            <person name="Nowell W R."/>
        </authorList>
    </citation>
    <scope>NUCLEOTIDE SEQUENCE</scope>
</reference>
<evidence type="ECO:0000313" key="1">
    <source>
        <dbReference type="EMBL" id="CAF4415284.1"/>
    </source>
</evidence>
<protein>
    <submittedName>
        <fullName evidence="1">Uncharacterized protein</fullName>
    </submittedName>
</protein>
<sequence>SIFKRITIEPTISKEDKLTRLSIQLRKRGFISDAEYKLARPVGSRFARLYGLPKVHKPNRPLRPILSFVKTFNYRLRLMLAKRLDHLRYSPKIVKDSFDFANIVKSFPESHLIYKCYHLVSRPHLLQYHYPVL</sequence>
<proteinExistence type="predicted"/>
<dbReference type="AlphaFoldDB" id="A0A8S2WAD5"/>